<organism evidence="2 3">
    <name type="scientific">Devosia nitrariae</name>
    <dbReference type="NCBI Taxonomy" id="2071872"/>
    <lineage>
        <taxon>Bacteria</taxon>
        <taxon>Pseudomonadati</taxon>
        <taxon>Pseudomonadota</taxon>
        <taxon>Alphaproteobacteria</taxon>
        <taxon>Hyphomicrobiales</taxon>
        <taxon>Devosiaceae</taxon>
        <taxon>Devosia</taxon>
    </lineage>
</organism>
<feature type="transmembrane region" description="Helical" evidence="1">
    <location>
        <begin position="38"/>
        <end position="57"/>
    </location>
</feature>
<keyword evidence="1" id="KW-0472">Membrane</keyword>
<keyword evidence="1" id="KW-0812">Transmembrane</keyword>
<gene>
    <name evidence="2" type="ORF">GCM10010862_00110</name>
</gene>
<evidence type="ECO:0000256" key="1">
    <source>
        <dbReference type="SAM" id="Phobius"/>
    </source>
</evidence>
<evidence type="ECO:0000313" key="3">
    <source>
        <dbReference type="Proteomes" id="UP001156691"/>
    </source>
</evidence>
<dbReference type="Proteomes" id="UP001156691">
    <property type="component" value="Unassembled WGS sequence"/>
</dbReference>
<dbReference type="EMBL" id="BSNS01000001">
    <property type="protein sequence ID" value="GLQ52753.1"/>
    <property type="molecule type" value="Genomic_DNA"/>
</dbReference>
<keyword evidence="1" id="KW-1133">Transmembrane helix</keyword>
<feature type="transmembrane region" description="Helical" evidence="1">
    <location>
        <begin position="168"/>
        <end position="186"/>
    </location>
</feature>
<protein>
    <submittedName>
        <fullName evidence="2">Uncharacterized protein</fullName>
    </submittedName>
</protein>
<feature type="transmembrane region" description="Helical" evidence="1">
    <location>
        <begin position="7"/>
        <end position="26"/>
    </location>
</feature>
<proteinExistence type="predicted"/>
<comment type="caution">
    <text evidence="2">The sequence shown here is derived from an EMBL/GenBank/DDBJ whole genome shotgun (WGS) entry which is preliminary data.</text>
</comment>
<accession>A0ABQ5VYB5</accession>
<feature type="transmembrane region" description="Helical" evidence="1">
    <location>
        <begin position="127"/>
        <end position="148"/>
    </location>
</feature>
<feature type="transmembrane region" description="Helical" evidence="1">
    <location>
        <begin position="69"/>
        <end position="92"/>
    </location>
</feature>
<sequence>MSRENMTFFAATSAGVILLFTIGLSRHDWLVEDGPVESLGAAGFAAASLLALSTAFRKSVLLTGTERRLLVGTGGLSLIVFLSEISFGARIFGIQMPPMRGGGEFDGGHDIVIVLVRHVKDAGSTGVLLAVAGAGLLLSTAVALLYLFRKRALAIVSHVLSRAFEFRLVVAVGILASAVILDLTTSHKAAVLEEVLEFSASIVLILAVSALLRPNAGARIANPTRSSGSY</sequence>
<reference evidence="3" key="1">
    <citation type="journal article" date="2019" name="Int. J. Syst. Evol. Microbiol.">
        <title>The Global Catalogue of Microorganisms (GCM) 10K type strain sequencing project: providing services to taxonomists for standard genome sequencing and annotation.</title>
        <authorList>
            <consortium name="The Broad Institute Genomics Platform"/>
            <consortium name="The Broad Institute Genome Sequencing Center for Infectious Disease"/>
            <person name="Wu L."/>
            <person name="Ma J."/>
        </authorList>
    </citation>
    <scope>NUCLEOTIDE SEQUENCE [LARGE SCALE GENOMIC DNA]</scope>
    <source>
        <strain evidence="3">NBRC 112416</strain>
    </source>
</reference>
<evidence type="ECO:0000313" key="2">
    <source>
        <dbReference type="EMBL" id="GLQ52753.1"/>
    </source>
</evidence>
<feature type="transmembrane region" description="Helical" evidence="1">
    <location>
        <begin position="198"/>
        <end position="216"/>
    </location>
</feature>
<keyword evidence="3" id="KW-1185">Reference proteome</keyword>
<name>A0ABQ5VYB5_9HYPH</name>